<protein>
    <submittedName>
        <fullName evidence="3">Uncharacterized protein</fullName>
    </submittedName>
</protein>
<dbReference type="AlphaFoldDB" id="A0A1H6CSY1"/>
<evidence type="ECO:0000256" key="1">
    <source>
        <dbReference type="SAM" id="Phobius"/>
    </source>
</evidence>
<gene>
    <name evidence="2" type="ORF">DV707_15245</name>
    <name evidence="3" type="ORF">SAMN04488133_3698</name>
</gene>
<dbReference type="Proteomes" id="UP000296733">
    <property type="component" value="Plasmid unnamed1"/>
</dbReference>
<dbReference type="EMBL" id="CP031312">
    <property type="protein sequence ID" value="QCC49110.1"/>
    <property type="molecule type" value="Genomic_DNA"/>
</dbReference>
<name>A0A1H6CSY1_9EURY</name>
<feature type="transmembrane region" description="Helical" evidence="1">
    <location>
        <begin position="15"/>
        <end position="38"/>
    </location>
</feature>
<feature type="transmembrane region" description="Helical" evidence="1">
    <location>
        <begin position="44"/>
        <end position="68"/>
    </location>
</feature>
<proteinExistence type="predicted"/>
<dbReference type="EMBL" id="FNVN01000009">
    <property type="protein sequence ID" value="SEG75773.1"/>
    <property type="molecule type" value="Genomic_DNA"/>
</dbReference>
<keyword evidence="1" id="KW-1133">Transmembrane helix</keyword>
<organism evidence="3 4">
    <name type="scientific">Halobellus limi</name>
    <dbReference type="NCBI Taxonomy" id="699433"/>
    <lineage>
        <taxon>Archaea</taxon>
        <taxon>Methanobacteriati</taxon>
        <taxon>Methanobacteriota</taxon>
        <taxon>Stenosarchaea group</taxon>
        <taxon>Halobacteria</taxon>
        <taxon>Halobacteriales</taxon>
        <taxon>Haloferacaceae</taxon>
        <taxon>Halobellus</taxon>
    </lineage>
</organism>
<geneLocation type="plasmid" evidence="2">
    <name>unnamed1</name>
</geneLocation>
<dbReference type="Proteomes" id="UP000236740">
    <property type="component" value="Unassembled WGS sequence"/>
</dbReference>
<keyword evidence="1" id="KW-0472">Membrane</keyword>
<dbReference type="GeneID" id="39859474"/>
<keyword evidence="4" id="KW-1185">Reference proteome</keyword>
<accession>A0A1H6CSY1</accession>
<evidence type="ECO:0000313" key="2">
    <source>
        <dbReference type="EMBL" id="QCC49110.1"/>
    </source>
</evidence>
<dbReference type="KEGG" id="hlm:DV707_15245"/>
<evidence type="ECO:0000313" key="3">
    <source>
        <dbReference type="EMBL" id="SEG75773.1"/>
    </source>
</evidence>
<dbReference type="RefSeq" id="WP_103993229.1">
    <property type="nucleotide sequence ID" value="NZ_CP031312.1"/>
</dbReference>
<keyword evidence="1" id="KW-0812">Transmembrane</keyword>
<reference evidence="2 5" key="2">
    <citation type="journal article" date="2019" name="Nat. Commun.">
        <title>A new type of DNA phosphorothioation-based antiviral system in archaea.</title>
        <authorList>
            <person name="Xiong L."/>
            <person name="Liu S."/>
            <person name="Chen S."/>
            <person name="Xiao Y."/>
            <person name="Zhu B."/>
            <person name="Gao Y."/>
            <person name="Zhang Y."/>
            <person name="Chen B."/>
            <person name="Luo J."/>
            <person name="Deng Z."/>
            <person name="Chen X."/>
            <person name="Wang L."/>
            <person name="Chen S."/>
        </authorList>
    </citation>
    <scope>NUCLEOTIDE SEQUENCE [LARGE SCALE GENOMIC DNA]</scope>
    <source>
        <strain evidence="2 5">CGMCC 1.10331</strain>
        <plasmid evidence="2 5">unnamed1</plasmid>
    </source>
</reference>
<evidence type="ECO:0000313" key="4">
    <source>
        <dbReference type="Proteomes" id="UP000236740"/>
    </source>
</evidence>
<evidence type="ECO:0000313" key="5">
    <source>
        <dbReference type="Proteomes" id="UP000296733"/>
    </source>
</evidence>
<keyword evidence="2" id="KW-0614">Plasmid</keyword>
<reference evidence="3 4" key="1">
    <citation type="submission" date="2016-10" db="EMBL/GenBank/DDBJ databases">
        <authorList>
            <person name="de Groot N.N."/>
        </authorList>
    </citation>
    <scope>NUCLEOTIDE SEQUENCE [LARGE SCALE GENOMIC DNA]</scope>
    <source>
        <strain evidence="3 4">CGMCC 1.10331</strain>
    </source>
</reference>
<sequence length="85" mass="9257">MHPSRPAPGPDAARAFRLGVVAGAIVGLAAALLLYWYGTLTAFAFGYVLLLLYPVYLVLVATALSVWLGYDKDVTSLRPVYRTER</sequence>